<evidence type="ECO:0000313" key="1">
    <source>
        <dbReference type="EMBL" id="KAJ3543108.1"/>
    </source>
</evidence>
<protein>
    <submittedName>
        <fullName evidence="1">Uncharacterized protein</fullName>
    </submittedName>
</protein>
<accession>A0ACC1SN75</accession>
<proteinExistence type="predicted"/>
<name>A0ACC1SN75_9APHY</name>
<reference evidence="1" key="1">
    <citation type="submission" date="2022-07" db="EMBL/GenBank/DDBJ databases">
        <title>Genome Sequence of Phlebia brevispora.</title>
        <authorList>
            <person name="Buettner E."/>
        </authorList>
    </citation>
    <scope>NUCLEOTIDE SEQUENCE</scope>
    <source>
        <strain evidence="1">MPL23</strain>
    </source>
</reference>
<keyword evidence="2" id="KW-1185">Reference proteome</keyword>
<evidence type="ECO:0000313" key="2">
    <source>
        <dbReference type="Proteomes" id="UP001148662"/>
    </source>
</evidence>
<organism evidence="1 2">
    <name type="scientific">Phlebia brevispora</name>
    <dbReference type="NCBI Taxonomy" id="194682"/>
    <lineage>
        <taxon>Eukaryota</taxon>
        <taxon>Fungi</taxon>
        <taxon>Dikarya</taxon>
        <taxon>Basidiomycota</taxon>
        <taxon>Agaricomycotina</taxon>
        <taxon>Agaricomycetes</taxon>
        <taxon>Polyporales</taxon>
        <taxon>Meruliaceae</taxon>
        <taxon>Phlebia</taxon>
    </lineage>
</organism>
<sequence length="347" mass="38589">MPQSTPSESTDGLDAMYKTYALTFQTLLFGFYIVLVPFSAHVLLKRGFQRGTNVILLTCTFAPFVISAAYWVVSLAEQIERMRTYFVDRSLRDVHSILTYDTLFNALIYINYVFGDGVVVWRAYTLCRYDYRKLLVIPALFLVLTTVFVFGSIGLRVASFFTPAGPTPTTVDPIKNAIDIFQVGAAGLSLITNCSATAIISHKAWRHRQVVRENLGNARNRHTQAERILALLIETGVLYLVSSVLLLVFMPIRLSFGTIGDIYTPCHLQIAGIYPTLVIVLVGLQQTLKETTFWSAGEATAHSDVVPSNEVSHIRFSSPRSRAFEQSNGSSDEHVRSVADAKSSEEV</sequence>
<comment type="caution">
    <text evidence="1">The sequence shown here is derived from an EMBL/GenBank/DDBJ whole genome shotgun (WGS) entry which is preliminary data.</text>
</comment>
<dbReference type="EMBL" id="JANHOG010001138">
    <property type="protein sequence ID" value="KAJ3543108.1"/>
    <property type="molecule type" value="Genomic_DNA"/>
</dbReference>
<gene>
    <name evidence="1" type="ORF">NM688_g5898</name>
</gene>
<dbReference type="Proteomes" id="UP001148662">
    <property type="component" value="Unassembled WGS sequence"/>
</dbReference>